<dbReference type="SMART" id="SM00407">
    <property type="entry name" value="IGc1"/>
    <property type="match status" value="1"/>
</dbReference>
<dbReference type="InterPro" id="IPR001039">
    <property type="entry name" value="MHC_I_a_a1/a2"/>
</dbReference>
<name>A0A9W7TI43_TRIRA</name>
<keyword evidence="3" id="KW-0812">Transmembrane</keyword>
<evidence type="ECO:0000256" key="3">
    <source>
        <dbReference type="SAM" id="Phobius"/>
    </source>
</evidence>
<organism evidence="5 6">
    <name type="scientific">Triplophysa rosa</name>
    <name type="common">Cave loach</name>
    <dbReference type="NCBI Taxonomy" id="992332"/>
    <lineage>
        <taxon>Eukaryota</taxon>
        <taxon>Metazoa</taxon>
        <taxon>Chordata</taxon>
        <taxon>Craniata</taxon>
        <taxon>Vertebrata</taxon>
        <taxon>Euteleostomi</taxon>
        <taxon>Actinopterygii</taxon>
        <taxon>Neopterygii</taxon>
        <taxon>Teleostei</taxon>
        <taxon>Ostariophysi</taxon>
        <taxon>Cypriniformes</taxon>
        <taxon>Nemacheilidae</taxon>
        <taxon>Triplophysa</taxon>
    </lineage>
</organism>
<dbReference type="GO" id="GO:0006955">
    <property type="term" value="P:immune response"/>
    <property type="evidence" value="ECO:0007669"/>
    <property type="project" value="TreeGrafter"/>
</dbReference>
<dbReference type="AlphaFoldDB" id="A0A9W7TI43"/>
<dbReference type="InterPro" id="IPR007110">
    <property type="entry name" value="Ig-like_dom"/>
</dbReference>
<dbReference type="Gene3D" id="3.30.500.10">
    <property type="entry name" value="MHC class I-like antigen recognition-like"/>
    <property type="match status" value="1"/>
</dbReference>
<keyword evidence="1" id="KW-0325">Glycoprotein</keyword>
<dbReference type="GO" id="GO:0005615">
    <property type="term" value="C:extracellular space"/>
    <property type="evidence" value="ECO:0007669"/>
    <property type="project" value="TreeGrafter"/>
</dbReference>
<keyword evidence="6" id="KW-1185">Reference proteome</keyword>
<dbReference type="InterPro" id="IPR013783">
    <property type="entry name" value="Ig-like_fold"/>
</dbReference>
<feature type="transmembrane region" description="Helical" evidence="3">
    <location>
        <begin position="314"/>
        <end position="339"/>
    </location>
</feature>
<evidence type="ECO:0000256" key="2">
    <source>
        <dbReference type="RuleBase" id="RU004439"/>
    </source>
</evidence>
<dbReference type="InterPro" id="IPR037055">
    <property type="entry name" value="MHC_I-like_Ag-recog_sf"/>
</dbReference>
<dbReference type="InterPro" id="IPR050208">
    <property type="entry name" value="MHC_class-I_related"/>
</dbReference>
<comment type="caution">
    <text evidence="5">The sequence shown here is derived from an EMBL/GenBank/DDBJ whole genome shotgun (WGS) entry which is preliminary data.</text>
</comment>
<dbReference type="EMBL" id="JAFHDT010000016">
    <property type="protein sequence ID" value="KAI7799198.1"/>
    <property type="molecule type" value="Genomic_DNA"/>
</dbReference>
<comment type="similarity">
    <text evidence="2">Belongs to the MHC class I family.</text>
</comment>
<gene>
    <name evidence="5" type="ORF">IRJ41_020374</name>
</gene>
<dbReference type="InterPro" id="IPR003597">
    <property type="entry name" value="Ig_C1-set"/>
</dbReference>
<dbReference type="PANTHER" id="PTHR16675:SF237">
    <property type="entry name" value="MHC CLASS I ANTIGEN TRANSCRIPT VARIANT 1-RELATED"/>
    <property type="match status" value="1"/>
</dbReference>
<dbReference type="FunFam" id="3.30.500.10:FF:000001">
    <property type="entry name" value="H-2 class I histocompatibility antigen, alpha chain"/>
    <property type="match status" value="1"/>
</dbReference>
<feature type="domain" description="Ig-like" evidence="4">
    <location>
        <begin position="212"/>
        <end position="299"/>
    </location>
</feature>
<dbReference type="Pfam" id="PF07654">
    <property type="entry name" value="C1-set"/>
    <property type="match status" value="1"/>
</dbReference>
<accession>A0A9W7TI43</accession>
<reference evidence="5" key="1">
    <citation type="submission" date="2021-02" db="EMBL/GenBank/DDBJ databases">
        <title>Comparative genomics reveals that relaxation of natural selection precedes convergent phenotypic evolution of cavefish.</title>
        <authorList>
            <person name="Peng Z."/>
        </authorList>
    </citation>
    <scope>NUCLEOTIDE SEQUENCE</scope>
    <source>
        <tissue evidence="5">Muscle</tissue>
    </source>
</reference>
<sequence>MLLILTVFKHKNKLNMQSLALLLFAIHLALTGRHSNEYFGTVVCKNKNISEVTAVGMVDDEVIMYFNSNTLKVVPRTDWIKKIEVGEYWNRRTEHALAILKAYENTLHNIMDLFNNSDIHTFQMMYGCELEDDGTTRGYWKFGYDGDDFISFDKNTLSYTAANHQADIIKDKWDTDRAKAKYWQQYLENACIEWLRKIVRYGKDSLEKKSAPEVSLLQKYSLSPVICHATCFYPKNITMTWKKNHEDLNEDVEVSLTFPNVDGTFQKSISLSVKSEEWKKNPDVYRCVIQHVGTEIVVTLNENNIKSNSASDNFIVKCLVSITVAVIVGCLLAFTVFAVKKRLIACKKSREVKSQNSTVYVKGSVSDALLLSQLVRVSCKKKCVPGPNRPSPSGA</sequence>
<proteinExistence type="inferred from homology"/>
<dbReference type="SUPFAM" id="SSF54452">
    <property type="entry name" value="MHC antigen-recognition domain"/>
    <property type="match status" value="1"/>
</dbReference>
<protein>
    <submittedName>
        <fullName evidence="5">Major histocompatibility complex class I UXA2</fullName>
    </submittedName>
</protein>
<dbReference type="GO" id="GO:0009897">
    <property type="term" value="C:external side of plasma membrane"/>
    <property type="evidence" value="ECO:0007669"/>
    <property type="project" value="TreeGrafter"/>
</dbReference>
<evidence type="ECO:0000256" key="1">
    <source>
        <dbReference type="ARBA" id="ARBA00023180"/>
    </source>
</evidence>
<keyword evidence="3" id="KW-1133">Transmembrane helix</keyword>
<dbReference type="Gene3D" id="2.60.40.10">
    <property type="entry name" value="Immunoglobulins"/>
    <property type="match status" value="1"/>
</dbReference>
<evidence type="ECO:0000259" key="4">
    <source>
        <dbReference type="PROSITE" id="PS50835"/>
    </source>
</evidence>
<dbReference type="InterPro" id="IPR036179">
    <property type="entry name" value="Ig-like_dom_sf"/>
</dbReference>
<dbReference type="SUPFAM" id="SSF48726">
    <property type="entry name" value="Immunoglobulin"/>
    <property type="match status" value="1"/>
</dbReference>
<keyword evidence="3" id="KW-0472">Membrane</keyword>
<dbReference type="PROSITE" id="PS50835">
    <property type="entry name" value="IG_LIKE"/>
    <property type="match status" value="1"/>
</dbReference>
<dbReference type="PANTHER" id="PTHR16675">
    <property type="entry name" value="MHC CLASS I-RELATED"/>
    <property type="match status" value="1"/>
</dbReference>
<evidence type="ECO:0000313" key="6">
    <source>
        <dbReference type="Proteomes" id="UP001059041"/>
    </source>
</evidence>
<dbReference type="Pfam" id="PF00129">
    <property type="entry name" value="MHC_I"/>
    <property type="match status" value="1"/>
</dbReference>
<dbReference type="InterPro" id="IPR011162">
    <property type="entry name" value="MHC_I/II-like_Ag-recog"/>
</dbReference>
<evidence type="ECO:0000313" key="5">
    <source>
        <dbReference type="EMBL" id="KAI7799198.1"/>
    </source>
</evidence>
<dbReference type="PRINTS" id="PR01638">
    <property type="entry name" value="MHCCLASSI"/>
</dbReference>
<dbReference type="InterPro" id="IPR011161">
    <property type="entry name" value="MHC_I-like_Ag-recog"/>
</dbReference>
<dbReference type="Proteomes" id="UP001059041">
    <property type="component" value="Linkage Group LG16"/>
</dbReference>